<feature type="compositionally biased region" description="Low complexity" evidence="5">
    <location>
        <begin position="162"/>
        <end position="193"/>
    </location>
</feature>
<organism evidence="6 7">
    <name type="scientific">Paraglomus brasilianum</name>
    <dbReference type="NCBI Taxonomy" id="144538"/>
    <lineage>
        <taxon>Eukaryota</taxon>
        <taxon>Fungi</taxon>
        <taxon>Fungi incertae sedis</taxon>
        <taxon>Mucoromycota</taxon>
        <taxon>Glomeromycotina</taxon>
        <taxon>Glomeromycetes</taxon>
        <taxon>Paraglomerales</taxon>
        <taxon>Paraglomeraceae</taxon>
        <taxon>Paraglomus</taxon>
    </lineage>
</organism>
<dbReference type="Gene3D" id="3.30.56.30">
    <property type="entry name" value="Signal recognition particle, SRP19-like subunit"/>
    <property type="match status" value="1"/>
</dbReference>
<dbReference type="EMBL" id="CAJVPI010000112">
    <property type="protein sequence ID" value="CAG8482229.1"/>
    <property type="molecule type" value="Genomic_DNA"/>
</dbReference>
<dbReference type="Pfam" id="PF01922">
    <property type="entry name" value="SRP19"/>
    <property type="match status" value="1"/>
</dbReference>
<proteinExistence type="predicted"/>
<dbReference type="InterPro" id="IPR036521">
    <property type="entry name" value="SRP19-like_sf"/>
</dbReference>
<evidence type="ECO:0000313" key="7">
    <source>
        <dbReference type="Proteomes" id="UP000789739"/>
    </source>
</evidence>
<dbReference type="GO" id="GO:0005786">
    <property type="term" value="C:signal recognition particle, endoplasmic reticulum targeting"/>
    <property type="evidence" value="ECO:0007669"/>
    <property type="project" value="UniProtKB-KW"/>
</dbReference>
<protein>
    <submittedName>
        <fullName evidence="6">6495_t:CDS:1</fullName>
    </submittedName>
</protein>
<evidence type="ECO:0000313" key="6">
    <source>
        <dbReference type="EMBL" id="CAG8482229.1"/>
    </source>
</evidence>
<dbReference type="SUPFAM" id="SSF69695">
    <property type="entry name" value="SRP19"/>
    <property type="match status" value="1"/>
</dbReference>
<evidence type="ECO:0000256" key="3">
    <source>
        <dbReference type="ARBA" id="ARBA00023135"/>
    </source>
</evidence>
<feature type="compositionally biased region" description="Basic residues" evidence="5">
    <location>
        <begin position="194"/>
        <end position="204"/>
    </location>
</feature>
<dbReference type="Proteomes" id="UP000789739">
    <property type="component" value="Unassembled WGS sequence"/>
</dbReference>
<name>A0A9N8WG55_9GLOM</name>
<comment type="subcellular location">
    <subcellularLocation>
        <location evidence="1">Cytoplasm</location>
    </subcellularLocation>
</comment>
<accession>A0A9N8WG55</accession>
<evidence type="ECO:0000256" key="1">
    <source>
        <dbReference type="ARBA" id="ARBA00004496"/>
    </source>
</evidence>
<evidence type="ECO:0000256" key="5">
    <source>
        <dbReference type="SAM" id="MobiDB-lite"/>
    </source>
</evidence>
<dbReference type="GO" id="GO:0008312">
    <property type="term" value="F:7S RNA binding"/>
    <property type="evidence" value="ECO:0007669"/>
    <property type="project" value="InterPro"/>
</dbReference>
<dbReference type="PANTHER" id="PTHR17453:SF0">
    <property type="entry name" value="SIGNAL RECOGNITION PARTICLE 19 KDA PROTEIN"/>
    <property type="match status" value="1"/>
</dbReference>
<keyword evidence="2" id="KW-0963">Cytoplasm</keyword>
<keyword evidence="7" id="KW-1185">Reference proteome</keyword>
<comment type="caution">
    <text evidence="6">The sequence shown here is derived from an EMBL/GenBank/DDBJ whole genome shotgun (WGS) entry which is preliminary data.</text>
</comment>
<sequence>MTKKSKPSEYDDPPDYDPSELMPDLLPNASFTTVKDDSAYKSWVCLYPVYFDSTKSVKQGRKIIKDLSVPHPLAKDLAESIKALQLSLFFEPHKRHPRDWENPGRIRVQLKMEDNTLVDPTIKTRKELMKRVAKILQTIQQSPQEYPPKHSPAAPSGLLRESGGSSSAASSSSAAAGGSTASASASTPVIRSGSSKKKGRKGRR</sequence>
<dbReference type="FunFam" id="3.30.56.30:FF:000003">
    <property type="entry name" value="Signal recognition particle SEC65 subunit"/>
    <property type="match status" value="1"/>
</dbReference>
<dbReference type="GO" id="GO:0006617">
    <property type="term" value="P:SRP-dependent cotranslational protein targeting to membrane, signal sequence recognition"/>
    <property type="evidence" value="ECO:0007669"/>
    <property type="project" value="TreeGrafter"/>
</dbReference>
<feature type="region of interest" description="Disordered" evidence="5">
    <location>
        <begin position="139"/>
        <end position="204"/>
    </location>
</feature>
<dbReference type="PANTHER" id="PTHR17453">
    <property type="entry name" value="SIGNAL RECOGNITION PARTICLE 19 KD PROTEIN"/>
    <property type="match status" value="1"/>
</dbReference>
<gene>
    <name evidence="6" type="ORF">PBRASI_LOCUS1647</name>
</gene>
<dbReference type="AlphaFoldDB" id="A0A9N8WG55"/>
<dbReference type="InterPro" id="IPR002778">
    <property type="entry name" value="Signal_recog_particle_SRP19"/>
</dbReference>
<dbReference type="OrthoDB" id="2190947at2759"/>
<evidence type="ECO:0000256" key="2">
    <source>
        <dbReference type="ARBA" id="ARBA00022490"/>
    </source>
</evidence>
<keyword evidence="4" id="KW-0687">Ribonucleoprotein</keyword>
<reference evidence="6" key="1">
    <citation type="submission" date="2021-06" db="EMBL/GenBank/DDBJ databases">
        <authorList>
            <person name="Kallberg Y."/>
            <person name="Tangrot J."/>
            <person name="Rosling A."/>
        </authorList>
    </citation>
    <scope>NUCLEOTIDE SEQUENCE</scope>
    <source>
        <strain evidence="6">BR232B</strain>
    </source>
</reference>
<feature type="region of interest" description="Disordered" evidence="5">
    <location>
        <begin position="1"/>
        <end position="23"/>
    </location>
</feature>
<keyword evidence="3" id="KW-0733">Signal recognition particle</keyword>
<evidence type="ECO:0000256" key="4">
    <source>
        <dbReference type="ARBA" id="ARBA00023274"/>
    </source>
</evidence>